<name>A0A914ENR6_9BILA</name>
<evidence type="ECO:0000256" key="1">
    <source>
        <dbReference type="SAM" id="MobiDB-lite"/>
    </source>
</evidence>
<dbReference type="Proteomes" id="UP000887540">
    <property type="component" value="Unplaced"/>
</dbReference>
<keyword evidence="2" id="KW-1185">Reference proteome</keyword>
<protein>
    <submittedName>
        <fullName evidence="3">Uncharacterized protein</fullName>
    </submittedName>
</protein>
<evidence type="ECO:0000313" key="3">
    <source>
        <dbReference type="WBParaSite" id="ACRNAN_scaffold9325.g29468.t1"/>
    </source>
</evidence>
<dbReference type="AlphaFoldDB" id="A0A914ENR6"/>
<dbReference type="WBParaSite" id="ACRNAN_scaffold9325.g29468.t1">
    <property type="protein sequence ID" value="ACRNAN_scaffold9325.g29468.t1"/>
    <property type="gene ID" value="ACRNAN_scaffold9325.g29468"/>
</dbReference>
<organism evidence="2 3">
    <name type="scientific">Acrobeloides nanus</name>
    <dbReference type="NCBI Taxonomy" id="290746"/>
    <lineage>
        <taxon>Eukaryota</taxon>
        <taxon>Metazoa</taxon>
        <taxon>Ecdysozoa</taxon>
        <taxon>Nematoda</taxon>
        <taxon>Chromadorea</taxon>
        <taxon>Rhabditida</taxon>
        <taxon>Tylenchina</taxon>
        <taxon>Cephalobomorpha</taxon>
        <taxon>Cephaloboidea</taxon>
        <taxon>Cephalobidae</taxon>
        <taxon>Acrobeloides</taxon>
    </lineage>
</organism>
<accession>A0A914ENR6</accession>
<feature type="region of interest" description="Disordered" evidence="1">
    <location>
        <begin position="1"/>
        <end position="21"/>
    </location>
</feature>
<evidence type="ECO:0000313" key="2">
    <source>
        <dbReference type="Proteomes" id="UP000887540"/>
    </source>
</evidence>
<proteinExistence type="predicted"/>
<sequence length="92" mass="10319">MSAPKVPNSSEPIKPHPKMTVSNIRDEYATKSPNLTQKTVFRISTQNKLIGLNKLIIQRPSLNGKFYGSEARPKKVIVTQKLAEKLMNEGNK</sequence>
<reference evidence="3" key="1">
    <citation type="submission" date="2022-11" db="UniProtKB">
        <authorList>
            <consortium name="WormBaseParasite"/>
        </authorList>
    </citation>
    <scope>IDENTIFICATION</scope>
</reference>